<name>A0AA86VAG8_9FABA</name>
<evidence type="ECO:0000256" key="2">
    <source>
        <dbReference type="ARBA" id="ARBA00022737"/>
    </source>
</evidence>
<evidence type="ECO:0000313" key="7">
    <source>
        <dbReference type="Proteomes" id="UP001189624"/>
    </source>
</evidence>
<evidence type="ECO:0000259" key="5">
    <source>
        <dbReference type="Pfam" id="PF14432"/>
    </source>
</evidence>
<sequence>MEIALSLHKSQTPLLGSSCPGNLSPLGRSFASKVRHYWSRPFSRICCSSMERRLKPRPKKIGNVERQVTVLEDSQIRKTSSSGICCQIEKLVLYNRYREAMELFEILELGYDGSDVGGRTYDALVSACVGLRSIRGVKRVYNYMINSGFEPDLFVMNRFLFMHVKCGLMLEARNLFDEMPERDTVSWMTMIGGLVDSRKFSEAFRLFLCMWEEFNDGGSRTFATMIRASAGLGLVQVGRQIHSCALKRGVGDDNFVSCALIDMYGKCGSIDDAHFVFDQMPEKTTVGWNSIIATYALHGYSEEALSLYYGMRDSGAAIDHFTISIVIRICARLASLEYAKQAHAALVRHGYGTDIVANTALVDFYSKWGRMENAQHVFNRMSCKNIISWNALIAGYGNHGQGEEAVEMFEQMLQEGMIPNHVTFLAVLSACSYSGLSERGWEIFHSMSRDHKVKPRAMHYACMIELLGREGLLDEACALIRSSPFQPTKNMWAALLTACRMNENLELGKLAAEKLYGMEPEKLCNYVVLLNLYNSCGKLKEAAGVLQTLKRKGLRMLSACSWIEIKKQPYAFLCGDKSHSQRKEIYEKVDNLMVEISRHDYVEENETLLPDVNEEEQRILKYHSEKLAIAFGLINTPHWTPLQITQGHRVCGDCHNAIKLIAKVTGREIVIRDASRFHHFRNGSCSCGDYW</sequence>
<dbReference type="FunFam" id="1.25.40.10:FF:002966">
    <property type="entry name" value="Pentatricopeptide repeat-containing protein At5g50390, chloroplastic"/>
    <property type="match status" value="1"/>
</dbReference>
<dbReference type="Gramene" id="rna-AYBTSS11_LOCUS3120">
    <property type="protein sequence ID" value="CAJ1899256.1"/>
    <property type="gene ID" value="gene-AYBTSS11_LOCUS3120"/>
</dbReference>
<accession>A0AA86VAG8</accession>
<reference evidence="6" key="1">
    <citation type="submission" date="2023-10" db="EMBL/GenBank/DDBJ databases">
        <authorList>
            <person name="Domelevo Entfellner J.-B."/>
        </authorList>
    </citation>
    <scope>NUCLEOTIDE SEQUENCE</scope>
</reference>
<dbReference type="FunFam" id="1.25.40.10:FF:000488">
    <property type="entry name" value="Pentatricopeptide repeat-containing protein, mitochondrial"/>
    <property type="match status" value="1"/>
</dbReference>
<comment type="similarity">
    <text evidence="1">Belongs to the PPR family. PCMP-H subfamily.</text>
</comment>
<evidence type="ECO:0000256" key="4">
    <source>
        <dbReference type="PROSITE-ProRule" id="PRU00708"/>
    </source>
</evidence>
<protein>
    <recommendedName>
        <fullName evidence="5">DYW domain-containing protein</fullName>
    </recommendedName>
</protein>
<feature type="repeat" description="PPR" evidence="4">
    <location>
        <begin position="385"/>
        <end position="419"/>
    </location>
</feature>
<dbReference type="PROSITE" id="PS51375">
    <property type="entry name" value="PPR"/>
    <property type="match status" value="3"/>
</dbReference>
<dbReference type="InterPro" id="IPR011990">
    <property type="entry name" value="TPR-like_helical_dom_sf"/>
</dbReference>
<dbReference type="InterPro" id="IPR046848">
    <property type="entry name" value="E_motif"/>
</dbReference>
<evidence type="ECO:0000256" key="3">
    <source>
        <dbReference type="ARBA" id="ARBA00022946"/>
    </source>
</evidence>
<evidence type="ECO:0000313" key="6">
    <source>
        <dbReference type="EMBL" id="CAJ1899256.1"/>
    </source>
</evidence>
<dbReference type="NCBIfam" id="TIGR00756">
    <property type="entry name" value="PPR"/>
    <property type="match status" value="3"/>
</dbReference>
<dbReference type="PANTHER" id="PTHR47926">
    <property type="entry name" value="PENTATRICOPEPTIDE REPEAT-CONTAINING PROTEIN"/>
    <property type="match status" value="1"/>
</dbReference>
<keyword evidence="7" id="KW-1185">Reference proteome</keyword>
<keyword evidence="2" id="KW-0677">Repeat</keyword>
<dbReference type="Pfam" id="PF01535">
    <property type="entry name" value="PPR"/>
    <property type="match status" value="3"/>
</dbReference>
<dbReference type="GO" id="GO:0003723">
    <property type="term" value="F:RNA binding"/>
    <property type="evidence" value="ECO:0007669"/>
    <property type="project" value="InterPro"/>
</dbReference>
<dbReference type="Pfam" id="PF20431">
    <property type="entry name" value="E_motif"/>
    <property type="match status" value="1"/>
</dbReference>
<dbReference type="EMBL" id="OY731398">
    <property type="protein sequence ID" value="CAJ1899256.1"/>
    <property type="molecule type" value="Genomic_DNA"/>
</dbReference>
<proteinExistence type="inferred from homology"/>
<dbReference type="Pfam" id="PF13041">
    <property type="entry name" value="PPR_2"/>
    <property type="match status" value="2"/>
</dbReference>
<dbReference type="InterPro" id="IPR002885">
    <property type="entry name" value="PPR_rpt"/>
</dbReference>
<dbReference type="GO" id="GO:0009451">
    <property type="term" value="P:RNA modification"/>
    <property type="evidence" value="ECO:0007669"/>
    <property type="project" value="InterPro"/>
</dbReference>
<feature type="domain" description="DYW" evidence="5">
    <location>
        <begin position="601"/>
        <end position="691"/>
    </location>
</feature>
<dbReference type="Proteomes" id="UP001189624">
    <property type="component" value="Chromosome 1"/>
</dbReference>
<gene>
    <name evidence="6" type="ORF">AYBTSS11_LOCUS3120</name>
</gene>
<dbReference type="Gene3D" id="1.25.40.10">
    <property type="entry name" value="Tetratricopeptide repeat domain"/>
    <property type="match status" value="3"/>
</dbReference>
<dbReference type="GO" id="GO:0008270">
    <property type="term" value="F:zinc ion binding"/>
    <property type="evidence" value="ECO:0007669"/>
    <property type="project" value="InterPro"/>
</dbReference>
<feature type="repeat" description="PPR" evidence="4">
    <location>
        <begin position="117"/>
        <end position="151"/>
    </location>
</feature>
<keyword evidence="3" id="KW-0809">Transit peptide</keyword>
<dbReference type="Pfam" id="PF14432">
    <property type="entry name" value="DYW_deaminase"/>
    <property type="match status" value="1"/>
</dbReference>
<dbReference type="FunFam" id="1.25.40.10:FF:000344">
    <property type="entry name" value="Pentatricopeptide repeat-containing protein"/>
    <property type="match status" value="1"/>
</dbReference>
<organism evidence="6 7">
    <name type="scientific">Sphenostylis stenocarpa</name>
    <dbReference type="NCBI Taxonomy" id="92480"/>
    <lineage>
        <taxon>Eukaryota</taxon>
        <taxon>Viridiplantae</taxon>
        <taxon>Streptophyta</taxon>
        <taxon>Embryophyta</taxon>
        <taxon>Tracheophyta</taxon>
        <taxon>Spermatophyta</taxon>
        <taxon>Magnoliopsida</taxon>
        <taxon>eudicotyledons</taxon>
        <taxon>Gunneridae</taxon>
        <taxon>Pentapetalae</taxon>
        <taxon>rosids</taxon>
        <taxon>fabids</taxon>
        <taxon>Fabales</taxon>
        <taxon>Fabaceae</taxon>
        <taxon>Papilionoideae</taxon>
        <taxon>50 kb inversion clade</taxon>
        <taxon>NPAAA clade</taxon>
        <taxon>indigoferoid/millettioid clade</taxon>
        <taxon>Phaseoleae</taxon>
        <taxon>Sphenostylis</taxon>
    </lineage>
</organism>
<feature type="repeat" description="PPR" evidence="4">
    <location>
        <begin position="284"/>
        <end position="318"/>
    </location>
</feature>
<dbReference type="InterPro" id="IPR032867">
    <property type="entry name" value="DYW_dom"/>
</dbReference>
<evidence type="ECO:0000256" key="1">
    <source>
        <dbReference type="ARBA" id="ARBA00006643"/>
    </source>
</evidence>
<dbReference type="PANTHER" id="PTHR47926:SF434">
    <property type="entry name" value="PENTATRICOPEPTIDE REPEAT SUPERFAMILY PROTEIN"/>
    <property type="match status" value="1"/>
</dbReference>
<dbReference type="InterPro" id="IPR046960">
    <property type="entry name" value="PPR_At4g14850-like_plant"/>
</dbReference>
<dbReference type="AlphaFoldDB" id="A0AA86VAG8"/>